<gene>
    <name evidence="1" type="ORF">D5086_017395</name>
</gene>
<evidence type="ECO:0000313" key="2">
    <source>
        <dbReference type="Proteomes" id="UP000309997"/>
    </source>
</evidence>
<comment type="caution">
    <text evidence="1">The sequence shown here is derived from an EMBL/GenBank/DDBJ whole genome shotgun (WGS) entry which is preliminary data.</text>
</comment>
<accession>A0ACC4BWK9</accession>
<dbReference type="Proteomes" id="UP000309997">
    <property type="component" value="Unassembled WGS sequence"/>
</dbReference>
<organism evidence="1 2">
    <name type="scientific">Populus alba</name>
    <name type="common">White poplar</name>
    <dbReference type="NCBI Taxonomy" id="43335"/>
    <lineage>
        <taxon>Eukaryota</taxon>
        <taxon>Viridiplantae</taxon>
        <taxon>Streptophyta</taxon>
        <taxon>Embryophyta</taxon>
        <taxon>Tracheophyta</taxon>
        <taxon>Spermatophyta</taxon>
        <taxon>Magnoliopsida</taxon>
        <taxon>eudicotyledons</taxon>
        <taxon>Gunneridae</taxon>
        <taxon>Pentapetalae</taxon>
        <taxon>rosids</taxon>
        <taxon>fabids</taxon>
        <taxon>Malpighiales</taxon>
        <taxon>Salicaceae</taxon>
        <taxon>Saliceae</taxon>
        <taxon>Populus</taxon>
    </lineage>
</organism>
<name>A0ACC4BWK9_POPAL</name>
<evidence type="ECO:0000313" key="1">
    <source>
        <dbReference type="EMBL" id="KAL3583063.1"/>
    </source>
</evidence>
<keyword evidence="2" id="KW-1185">Reference proteome</keyword>
<protein>
    <submittedName>
        <fullName evidence="1">Uncharacterized protein</fullName>
    </submittedName>
</protein>
<sequence length="151" mass="17442">MQRLEFNNRGLEFPLRPHTRNDNCFASGEILPLEGANRCGAHGFKMVRSGARELCDNSLGALVTRRLDDMKQRRHMRGSEQEQGNENVEFMVVCLQEYLYYSQAESYLSLRCRHYDHKERDNEEKEYGNPSGIGEIGKISKSNLHSRWSGS</sequence>
<reference evidence="1 2" key="1">
    <citation type="journal article" date="2024" name="Plant Biotechnol. J.">
        <title>Genome and CRISPR/Cas9 system of a widespread forest tree (Populus alba) in the world.</title>
        <authorList>
            <person name="Liu Y.J."/>
            <person name="Jiang P.F."/>
            <person name="Han X.M."/>
            <person name="Li X.Y."/>
            <person name="Wang H.M."/>
            <person name="Wang Y.J."/>
            <person name="Wang X.X."/>
            <person name="Zeng Q.Y."/>
        </authorList>
    </citation>
    <scope>NUCLEOTIDE SEQUENCE [LARGE SCALE GENOMIC DNA]</scope>
    <source>
        <strain evidence="2">cv. PAL-ZL1</strain>
    </source>
</reference>
<proteinExistence type="predicted"/>
<dbReference type="EMBL" id="RCHU02000008">
    <property type="protein sequence ID" value="KAL3583063.1"/>
    <property type="molecule type" value="Genomic_DNA"/>
</dbReference>